<gene>
    <name evidence="1" type="ORF">LCGC14_0356060</name>
</gene>
<name>A0A0F9TF34_9ZZZZ</name>
<sequence length="384" mass="43640">MATPKLSKRKEAEIMADLECGMSHAVIAKKRKVATGTVSNIKRGLITKDVELLRANVRAGEATRNYKDAIKEIDRLNRELGIFTLTTDYARHFKPVKIRPKSRKKGQAVAMLSITDWHLEEEVTPESVNGLNKFNLEIAHERAVRLWQSTCSVIEMCRKNSEIDTLVAMILGDMINGWIHEEYLVTNLLTPPEAFLRVFDELVIGLTFLTKESGCSQIIVPCAVGNHGRITKKKYVSKAVGTSWDWLLYNMLARWFEAKGETKIQFTLPHGDETYIDVYGKVIRVAHGDNIRYQGGIGGVHIPLRKAIDRWNTGIQADYNYFGHWHSDLTGEDYRLGGSLVGWNPFGIRIKAQYRPPSQAFELQHPQYGATARFPLILDKDMRR</sequence>
<organism evidence="1">
    <name type="scientific">marine sediment metagenome</name>
    <dbReference type="NCBI Taxonomy" id="412755"/>
    <lineage>
        <taxon>unclassified sequences</taxon>
        <taxon>metagenomes</taxon>
        <taxon>ecological metagenomes</taxon>
    </lineage>
</organism>
<comment type="caution">
    <text evidence="1">The sequence shown here is derived from an EMBL/GenBank/DDBJ whole genome shotgun (WGS) entry which is preliminary data.</text>
</comment>
<evidence type="ECO:0000313" key="1">
    <source>
        <dbReference type="EMBL" id="KKN77869.1"/>
    </source>
</evidence>
<dbReference type="InterPro" id="IPR029052">
    <property type="entry name" value="Metallo-depent_PP-like"/>
</dbReference>
<reference evidence="1" key="1">
    <citation type="journal article" date="2015" name="Nature">
        <title>Complex archaea that bridge the gap between prokaryotes and eukaryotes.</title>
        <authorList>
            <person name="Spang A."/>
            <person name="Saw J.H."/>
            <person name="Jorgensen S.L."/>
            <person name="Zaremba-Niedzwiedzka K."/>
            <person name="Martijn J."/>
            <person name="Lind A.E."/>
            <person name="van Eijk R."/>
            <person name="Schleper C."/>
            <person name="Guy L."/>
            <person name="Ettema T.J."/>
        </authorList>
    </citation>
    <scope>NUCLEOTIDE SEQUENCE</scope>
</reference>
<dbReference type="AlphaFoldDB" id="A0A0F9TF34"/>
<dbReference type="SUPFAM" id="SSF56300">
    <property type="entry name" value="Metallo-dependent phosphatases"/>
    <property type="match status" value="1"/>
</dbReference>
<accession>A0A0F9TF34</accession>
<dbReference type="EMBL" id="LAZR01000272">
    <property type="protein sequence ID" value="KKN77869.1"/>
    <property type="molecule type" value="Genomic_DNA"/>
</dbReference>
<protein>
    <submittedName>
        <fullName evidence="1">Uncharacterized protein</fullName>
    </submittedName>
</protein>
<proteinExistence type="predicted"/>